<dbReference type="SUPFAM" id="SSF55083">
    <property type="entry name" value="6-hydroxymethyl-7,8-dihydropterin pyrophosphokinase, HPPK"/>
    <property type="match status" value="1"/>
</dbReference>
<organism evidence="14 15">
    <name type="scientific">Puniceibacterium sediminis</name>
    <dbReference type="NCBI Taxonomy" id="1608407"/>
    <lineage>
        <taxon>Bacteria</taxon>
        <taxon>Pseudomonadati</taxon>
        <taxon>Pseudomonadota</taxon>
        <taxon>Alphaproteobacteria</taxon>
        <taxon>Rhodobacterales</taxon>
        <taxon>Paracoccaceae</taxon>
        <taxon>Puniceibacterium</taxon>
    </lineage>
</organism>
<dbReference type="GO" id="GO:0046656">
    <property type="term" value="P:folic acid biosynthetic process"/>
    <property type="evidence" value="ECO:0007669"/>
    <property type="project" value="UniProtKB-KW"/>
</dbReference>
<evidence type="ECO:0000256" key="1">
    <source>
        <dbReference type="ARBA" id="ARBA00005051"/>
    </source>
</evidence>
<comment type="pathway">
    <text evidence="1">Cofactor biosynthesis; tetrahydrofolate biosynthesis; 2-amino-4-hydroxy-6-hydroxymethyl-7,8-dihydropteridine diphosphate from 7,8-dihydroneopterin triphosphate: step 4/4.</text>
</comment>
<dbReference type="PANTHER" id="PTHR43071">
    <property type="entry name" value="2-AMINO-4-HYDROXY-6-HYDROXYMETHYLDIHYDROPTERIDINE PYROPHOSPHOKINASE"/>
    <property type="match status" value="1"/>
</dbReference>
<feature type="domain" description="7,8-dihydro-6-hydroxymethylpterin-pyrophosphokinase" evidence="13">
    <location>
        <begin position="10"/>
        <end position="159"/>
    </location>
</feature>
<evidence type="ECO:0000256" key="8">
    <source>
        <dbReference type="ARBA" id="ARBA00022840"/>
    </source>
</evidence>
<reference evidence="14 15" key="1">
    <citation type="submission" date="2017-06" db="EMBL/GenBank/DDBJ databases">
        <authorList>
            <person name="Kim H.J."/>
            <person name="Triplett B.A."/>
        </authorList>
    </citation>
    <scope>NUCLEOTIDE SEQUENCE [LARGE SCALE GENOMIC DNA]</scope>
    <source>
        <strain evidence="14 15">DSM 29052</strain>
    </source>
</reference>
<protein>
    <recommendedName>
        <fullName evidence="4">2-amino-4-hydroxy-6-hydroxymethyldihydropteridine pyrophosphokinase</fullName>
        <ecNumber evidence="3">2.7.6.3</ecNumber>
    </recommendedName>
    <alternativeName>
        <fullName evidence="11">6-hydroxymethyl-7,8-dihydropterin pyrophosphokinase</fullName>
    </alternativeName>
    <alternativeName>
        <fullName evidence="12">7,8-dihydro-6-hydroxymethylpterin-pyrophosphokinase</fullName>
    </alternativeName>
</protein>
<dbReference type="CDD" id="cd00483">
    <property type="entry name" value="HPPK"/>
    <property type="match status" value="1"/>
</dbReference>
<dbReference type="EMBL" id="FZNN01000002">
    <property type="protein sequence ID" value="SNR34163.1"/>
    <property type="molecule type" value="Genomic_DNA"/>
</dbReference>
<dbReference type="GO" id="GO:0046654">
    <property type="term" value="P:tetrahydrofolate biosynthetic process"/>
    <property type="evidence" value="ECO:0007669"/>
    <property type="project" value="UniProtKB-UniPathway"/>
</dbReference>
<evidence type="ECO:0000256" key="9">
    <source>
        <dbReference type="ARBA" id="ARBA00022909"/>
    </source>
</evidence>
<keyword evidence="5" id="KW-0808">Transferase</keyword>
<dbReference type="NCBIfam" id="TIGR01498">
    <property type="entry name" value="folK"/>
    <property type="match status" value="1"/>
</dbReference>
<dbReference type="OrthoDB" id="9808041at2"/>
<evidence type="ECO:0000256" key="4">
    <source>
        <dbReference type="ARBA" id="ARBA00016218"/>
    </source>
</evidence>
<evidence type="ECO:0000256" key="5">
    <source>
        <dbReference type="ARBA" id="ARBA00022679"/>
    </source>
</evidence>
<dbReference type="InterPro" id="IPR000550">
    <property type="entry name" value="Hppk"/>
</dbReference>
<comment type="function">
    <text evidence="10">Catalyzes the transfer of pyrophosphate from adenosine triphosphate (ATP) to 6-hydroxymethyl-7,8-dihydropterin, an enzymatic step in folate biosynthesis pathway.</text>
</comment>
<dbReference type="GO" id="GO:0016301">
    <property type="term" value="F:kinase activity"/>
    <property type="evidence" value="ECO:0007669"/>
    <property type="project" value="UniProtKB-KW"/>
</dbReference>
<evidence type="ECO:0000256" key="7">
    <source>
        <dbReference type="ARBA" id="ARBA00022777"/>
    </source>
</evidence>
<keyword evidence="8" id="KW-0067">ATP-binding</keyword>
<dbReference type="Gene3D" id="3.30.70.560">
    <property type="entry name" value="7,8-Dihydro-6-hydroxymethylpterin-pyrophosphokinase HPPK"/>
    <property type="match status" value="1"/>
</dbReference>
<dbReference type="Pfam" id="PF01288">
    <property type="entry name" value="HPPK"/>
    <property type="match status" value="1"/>
</dbReference>
<evidence type="ECO:0000256" key="10">
    <source>
        <dbReference type="ARBA" id="ARBA00029409"/>
    </source>
</evidence>
<keyword evidence="6" id="KW-0547">Nucleotide-binding</keyword>
<comment type="similarity">
    <text evidence="2">Belongs to the HPPK family.</text>
</comment>
<evidence type="ECO:0000256" key="12">
    <source>
        <dbReference type="ARBA" id="ARBA00033413"/>
    </source>
</evidence>
<dbReference type="AlphaFoldDB" id="A0A238VKD6"/>
<dbReference type="UniPathway" id="UPA00077">
    <property type="reaction ID" value="UER00155"/>
</dbReference>
<accession>A0A238VKD6</accession>
<keyword evidence="9" id="KW-0289">Folate biosynthesis</keyword>
<dbReference type="EC" id="2.7.6.3" evidence="3"/>
<dbReference type="Proteomes" id="UP000198417">
    <property type="component" value="Unassembled WGS sequence"/>
</dbReference>
<evidence type="ECO:0000256" key="2">
    <source>
        <dbReference type="ARBA" id="ARBA00005810"/>
    </source>
</evidence>
<name>A0A238VKD6_9RHOB</name>
<evidence type="ECO:0000313" key="15">
    <source>
        <dbReference type="Proteomes" id="UP000198417"/>
    </source>
</evidence>
<sequence length="189" mass="20643">MSVNEQDILIALGSNLGLPQGSPALTLAASVAEIARSEFDIRRISRFYSTPCFPAGAGPDYVNAALVLRSELPPAQVMRRLHDIEQVFGRVRKERWGTRTLDLDLLGMGGIVLPNAAIQAEWRALPVDQQARIAPEQLVLPHPRMQDRAFVLVPLADVAANWMHPTLGRTVAQLCDALDPAARAEVLPL</sequence>
<evidence type="ECO:0000313" key="14">
    <source>
        <dbReference type="EMBL" id="SNR34163.1"/>
    </source>
</evidence>
<gene>
    <name evidence="14" type="ORF">SAMN06265370_102233</name>
</gene>
<dbReference type="PANTHER" id="PTHR43071:SF1">
    <property type="entry name" value="2-AMINO-4-HYDROXY-6-HYDROXYMETHYLDIHYDROPTERIDINE PYROPHOSPHOKINASE"/>
    <property type="match status" value="1"/>
</dbReference>
<evidence type="ECO:0000256" key="6">
    <source>
        <dbReference type="ARBA" id="ARBA00022741"/>
    </source>
</evidence>
<dbReference type="GO" id="GO:0003848">
    <property type="term" value="F:2-amino-4-hydroxy-6-hydroxymethyldihydropteridine diphosphokinase activity"/>
    <property type="evidence" value="ECO:0007669"/>
    <property type="project" value="UniProtKB-EC"/>
</dbReference>
<keyword evidence="7 14" id="KW-0418">Kinase</keyword>
<evidence type="ECO:0000259" key="13">
    <source>
        <dbReference type="Pfam" id="PF01288"/>
    </source>
</evidence>
<evidence type="ECO:0000256" key="3">
    <source>
        <dbReference type="ARBA" id="ARBA00013253"/>
    </source>
</evidence>
<proteinExistence type="inferred from homology"/>
<dbReference type="GO" id="GO:0005524">
    <property type="term" value="F:ATP binding"/>
    <property type="evidence" value="ECO:0007669"/>
    <property type="project" value="UniProtKB-KW"/>
</dbReference>
<dbReference type="RefSeq" id="WP_089269189.1">
    <property type="nucleotide sequence ID" value="NZ_FZNN01000002.1"/>
</dbReference>
<keyword evidence="15" id="KW-1185">Reference proteome</keyword>
<evidence type="ECO:0000256" key="11">
    <source>
        <dbReference type="ARBA" id="ARBA00029766"/>
    </source>
</evidence>
<dbReference type="InterPro" id="IPR035907">
    <property type="entry name" value="Hppk_sf"/>
</dbReference>